<gene>
    <name evidence="1" type="ORF">T265_04721</name>
</gene>
<dbReference type="CTD" id="20318903"/>
<accession>A0A074ZMZ1</accession>
<name>A0A074ZMZ1_OPIVI</name>
<proteinExistence type="predicted"/>
<dbReference type="Proteomes" id="UP000054324">
    <property type="component" value="Unassembled WGS sequence"/>
</dbReference>
<dbReference type="STRING" id="6198.A0A074ZMZ1"/>
<keyword evidence="2" id="KW-1185">Reference proteome</keyword>
<dbReference type="KEGG" id="ovi:T265_04721"/>
<sequence length="464" mass="52660">MARAIVYTLGVVVGLFLCGCQTMELEHNFARPWLNIGGSMLYLNLSEFWNIVHDVLPSDTPPMAYLARSRAQCEALEIQQCGAPENCFINRIPDNPLSMDQVGTITNRAHYRCRCQKDLFPIDFVVWINKTVHNVSRVIQTRCPEPPACDKCDKEHTVKCIDLGGGKATCICDPDYMEDKNCEKKKNGCTEHHPAASLTGNQACMVYKNNSCFPIPQSLRYSCLCREPFREDKRLSFPNCMDNRTICPRPLCLGFQPPIAVTIPGPTIILDETHTFEMSGENDSCYQKKCNCPEGWLGPHCSEKRGELILGSWSPWSTCNPDCIMPNERMRYKQMDDLHAGTSRTTAIGYRSKFARCTVGDLDFCVGTFRFWRRCRVTTLCNTWTNSRLSTVVNHAIAQAMIEHDKAHRPDRVEPILTTAAELTWEERHCLNFIVVAGALIYSCITIWTMELHHLIVNWNSNGN</sequence>
<evidence type="ECO:0000313" key="2">
    <source>
        <dbReference type="Proteomes" id="UP000054324"/>
    </source>
</evidence>
<dbReference type="EMBL" id="KL596698">
    <property type="protein sequence ID" value="KER28501.1"/>
    <property type="molecule type" value="Genomic_DNA"/>
</dbReference>
<dbReference type="GeneID" id="20318903"/>
<organism evidence="1 2">
    <name type="scientific">Opisthorchis viverrini</name>
    <name type="common">Southeast Asian liver fluke</name>
    <dbReference type="NCBI Taxonomy" id="6198"/>
    <lineage>
        <taxon>Eukaryota</taxon>
        <taxon>Metazoa</taxon>
        <taxon>Spiralia</taxon>
        <taxon>Lophotrochozoa</taxon>
        <taxon>Platyhelminthes</taxon>
        <taxon>Trematoda</taxon>
        <taxon>Digenea</taxon>
        <taxon>Opisthorchiida</taxon>
        <taxon>Opisthorchiata</taxon>
        <taxon>Opisthorchiidae</taxon>
        <taxon>Opisthorchis</taxon>
    </lineage>
</organism>
<protein>
    <submittedName>
        <fullName evidence="1">Uncharacterized protein</fullName>
    </submittedName>
</protein>
<dbReference type="OrthoDB" id="6219663at2759"/>
<dbReference type="RefSeq" id="XP_009167789.1">
    <property type="nucleotide sequence ID" value="XM_009169525.1"/>
</dbReference>
<dbReference type="AlphaFoldDB" id="A0A074ZMZ1"/>
<reference evidence="1 2" key="1">
    <citation type="submission" date="2013-11" db="EMBL/GenBank/DDBJ databases">
        <title>Opisthorchis viverrini - life in the bile duct.</title>
        <authorList>
            <person name="Young N.D."/>
            <person name="Nagarajan N."/>
            <person name="Lin S.J."/>
            <person name="Korhonen P.K."/>
            <person name="Jex A.R."/>
            <person name="Hall R.S."/>
            <person name="Safavi-Hemami H."/>
            <person name="Kaewkong W."/>
            <person name="Bertrand D."/>
            <person name="Gao S."/>
            <person name="Seet Q."/>
            <person name="Wongkham S."/>
            <person name="Teh B.T."/>
            <person name="Wongkham C."/>
            <person name="Intapan P.M."/>
            <person name="Maleewong W."/>
            <person name="Yang X."/>
            <person name="Hu M."/>
            <person name="Wang Z."/>
            <person name="Hofmann A."/>
            <person name="Sternberg P.W."/>
            <person name="Tan P."/>
            <person name="Wang J."/>
            <person name="Gasser R.B."/>
        </authorList>
    </citation>
    <scope>NUCLEOTIDE SEQUENCE [LARGE SCALE GENOMIC DNA]</scope>
</reference>
<dbReference type="PROSITE" id="PS51257">
    <property type="entry name" value="PROKAR_LIPOPROTEIN"/>
    <property type="match status" value="1"/>
</dbReference>
<evidence type="ECO:0000313" key="1">
    <source>
        <dbReference type="EMBL" id="KER28501.1"/>
    </source>
</evidence>